<dbReference type="PANTHER" id="PTHR36113">
    <property type="entry name" value="LYASE, PUTATIVE-RELATED-RELATED"/>
    <property type="match status" value="1"/>
</dbReference>
<dbReference type="CDD" id="cd08364">
    <property type="entry name" value="FosX"/>
    <property type="match status" value="1"/>
</dbReference>
<dbReference type="Pfam" id="PF00903">
    <property type="entry name" value="Glyoxalase"/>
    <property type="match status" value="1"/>
</dbReference>
<name>A0A5P1PI96_KLEPN</name>
<protein>
    <submittedName>
        <fullName evidence="3">Fosfomycin resistance protein FosX</fullName>
    </submittedName>
</protein>
<dbReference type="InterPro" id="IPR051332">
    <property type="entry name" value="Fosfomycin_Res_Enzymes"/>
</dbReference>
<evidence type="ECO:0000256" key="1">
    <source>
        <dbReference type="ARBA" id="ARBA00022723"/>
    </source>
</evidence>
<dbReference type="EMBL" id="MK413719">
    <property type="protein sequence ID" value="QEQ69109.1"/>
    <property type="molecule type" value="Genomic_DNA"/>
</dbReference>
<dbReference type="PANTHER" id="PTHR36113:SF6">
    <property type="entry name" value="FOSFOMYCIN RESISTANCE PROTEIN FOSX"/>
    <property type="match status" value="1"/>
</dbReference>
<keyword evidence="1" id="KW-0479">Metal-binding</keyword>
<proteinExistence type="predicted"/>
<dbReference type="InterPro" id="IPR004360">
    <property type="entry name" value="Glyas_Fos-R_dOase_dom"/>
</dbReference>
<dbReference type="NCBIfam" id="NF000222">
    <property type="entry name" value="FosX"/>
    <property type="match status" value="1"/>
</dbReference>
<dbReference type="InterPro" id="IPR029068">
    <property type="entry name" value="Glyas_Bleomycin-R_OHBP_Dase"/>
</dbReference>
<dbReference type="Gene3D" id="3.10.180.10">
    <property type="entry name" value="2,3-Dihydroxybiphenyl 1,2-Dioxygenase, domain 1"/>
    <property type="match status" value="1"/>
</dbReference>
<keyword evidence="3" id="KW-0614">Plasmid</keyword>
<organism evidence="3">
    <name type="scientific">Klebsiella pneumoniae</name>
    <dbReference type="NCBI Taxonomy" id="573"/>
    <lineage>
        <taxon>Bacteria</taxon>
        <taxon>Pseudomonadati</taxon>
        <taxon>Pseudomonadota</taxon>
        <taxon>Gammaproteobacteria</taxon>
        <taxon>Enterobacterales</taxon>
        <taxon>Enterobacteriaceae</taxon>
        <taxon>Klebsiella/Raoultella group</taxon>
        <taxon>Klebsiella</taxon>
        <taxon>Klebsiella pneumoniae complex</taxon>
    </lineage>
</organism>
<dbReference type="InterPro" id="IPR037434">
    <property type="entry name" value="FosX"/>
</dbReference>
<dbReference type="GO" id="GO:0046872">
    <property type="term" value="F:metal ion binding"/>
    <property type="evidence" value="ECO:0007669"/>
    <property type="project" value="UniProtKB-KW"/>
</dbReference>
<sequence length="155" mass="17365">MLRSSNDVTQQGSRPKTKLAPMEGISHITLIVRDLSRMTTFLCDGLGAREVYDSAGHNYSLSREKFFVLGGVWLAAMEGVPPSERSYQHVAFRVSESDLAVYQARLGSLGVEIRPPRPRVNGEGLSLYFYDFDNHLFELHTGTLEQRLARYGAGR</sequence>
<dbReference type="PROSITE" id="PS51819">
    <property type="entry name" value="VOC"/>
    <property type="match status" value="1"/>
</dbReference>
<feature type="domain" description="VOC" evidence="2">
    <location>
        <begin position="24"/>
        <end position="142"/>
    </location>
</feature>
<dbReference type="InterPro" id="IPR037523">
    <property type="entry name" value="VOC_core"/>
</dbReference>
<evidence type="ECO:0000259" key="2">
    <source>
        <dbReference type="PROSITE" id="PS51819"/>
    </source>
</evidence>
<accession>A0A5P1PI96</accession>
<dbReference type="AlphaFoldDB" id="A0A5P1PI96"/>
<evidence type="ECO:0000313" key="3">
    <source>
        <dbReference type="EMBL" id="QEQ69109.1"/>
    </source>
</evidence>
<reference evidence="3" key="1">
    <citation type="submission" date="2019-01" db="EMBL/GenBank/DDBJ databases">
        <authorList>
            <person name="Liang Q."/>
            <person name="Zhou D."/>
        </authorList>
    </citation>
    <scope>NUCLEOTIDE SEQUENCE</scope>
    <source>
        <strain evidence="3">362713</strain>
        <plasmid evidence="3">p362713-HI3</plasmid>
    </source>
</reference>
<dbReference type="SUPFAM" id="SSF54593">
    <property type="entry name" value="Glyoxalase/Bleomycin resistance protein/Dihydroxybiphenyl dioxygenase"/>
    <property type="match status" value="1"/>
</dbReference>
<geneLocation type="plasmid" evidence="3">
    <name>p362713-HI3</name>
</geneLocation>